<name>A0A0C9XJ90_9AGAR</name>
<protein>
    <submittedName>
        <fullName evidence="1">Uncharacterized protein</fullName>
    </submittedName>
</protein>
<dbReference type="OrthoDB" id="10302910at2759"/>
<dbReference type="HOGENOM" id="CLU_2590131_0_0_1"/>
<accession>A0A0C9XJ90</accession>
<reference evidence="2" key="2">
    <citation type="submission" date="2015-01" db="EMBL/GenBank/DDBJ databases">
        <title>Evolutionary Origins and Diversification of the Mycorrhizal Mutualists.</title>
        <authorList>
            <consortium name="DOE Joint Genome Institute"/>
            <consortium name="Mycorrhizal Genomics Consortium"/>
            <person name="Kohler A."/>
            <person name="Kuo A."/>
            <person name="Nagy L.G."/>
            <person name="Floudas D."/>
            <person name="Copeland A."/>
            <person name="Barry K.W."/>
            <person name="Cichocki N."/>
            <person name="Veneault-Fourrey C."/>
            <person name="LaButti K."/>
            <person name="Lindquist E.A."/>
            <person name="Lipzen A."/>
            <person name="Lundell T."/>
            <person name="Morin E."/>
            <person name="Murat C."/>
            <person name="Riley R."/>
            <person name="Ohm R."/>
            <person name="Sun H."/>
            <person name="Tunlid A."/>
            <person name="Henrissat B."/>
            <person name="Grigoriev I.V."/>
            <person name="Hibbett D.S."/>
            <person name="Martin F."/>
        </authorList>
    </citation>
    <scope>NUCLEOTIDE SEQUENCE [LARGE SCALE GENOMIC DNA]</scope>
    <source>
        <strain evidence="2">LaAM-08-1</strain>
    </source>
</reference>
<dbReference type="Proteomes" id="UP000054477">
    <property type="component" value="Unassembled WGS sequence"/>
</dbReference>
<organism evidence="1 2">
    <name type="scientific">Laccaria amethystina LaAM-08-1</name>
    <dbReference type="NCBI Taxonomy" id="1095629"/>
    <lineage>
        <taxon>Eukaryota</taxon>
        <taxon>Fungi</taxon>
        <taxon>Dikarya</taxon>
        <taxon>Basidiomycota</taxon>
        <taxon>Agaricomycotina</taxon>
        <taxon>Agaricomycetes</taxon>
        <taxon>Agaricomycetidae</taxon>
        <taxon>Agaricales</taxon>
        <taxon>Agaricineae</taxon>
        <taxon>Hydnangiaceae</taxon>
        <taxon>Laccaria</taxon>
    </lineage>
</organism>
<proteinExistence type="predicted"/>
<reference evidence="1 2" key="1">
    <citation type="submission" date="2014-04" db="EMBL/GenBank/DDBJ databases">
        <authorList>
            <consortium name="DOE Joint Genome Institute"/>
            <person name="Kuo A."/>
            <person name="Kohler A."/>
            <person name="Nagy L.G."/>
            <person name="Floudas D."/>
            <person name="Copeland A."/>
            <person name="Barry K.W."/>
            <person name="Cichocki N."/>
            <person name="Veneault-Fourrey C."/>
            <person name="LaButti K."/>
            <person name="Lindquist E.A."/>
            <person name="Lipzen A."/>
            <person name="Lundell T."/>
            <person name="Morin E."/>
            <person name="Murat C."/>
            <person name="Sun H."/>
            <person name="Tunlid A."/>
            <person name="Henrissat B."/>
            <person name="Grigoriev I.V."/>
            <person name="Hibbett D.S."/>
            <person name="Martin F."/>
            <person name="Nordberg H.P."/>
            <person name="Cantor M.N."/>
            <person name="Hua S.X."/>
        </authorList>
    </citation>
    <scope>NUCLEOTIDE SEQUENCE [LARGE SCALE GENOMIC DNA]</scope>
    <source>
        <strain evidence="1 2">LaAM-08-1</strain>
    </source>
</reference>
<evidence type="ECO:0000313" key="1">
    <source>
        <dbReference type="EMBL" id="KIK05101.1"/>
    </source>
</evidence>
<sequence length="80" mass="9009">MTLLFLSCRWHPLLLNSTHPPPITRRGIESRQFGAFGTCNTFRKMCLIDWPSILKLTATVPRPCVIADPSMLSTSEFNSS</sequence>
<keyword evidence="2" id="KW-1185">Reference proteome</keyword>
<gene>
    <name evidence="1" type="ORF">K443DRAFT_130528</name>
</gene>
<dbReference type="AlphaFoldDB" id="A0A0C9XJ90"/>
<dbReference type="EMBL" id="KN838563">
    <property type="protein sequence ID" value="KIK05101.1"/>
    <property type="molecule type" value="Genomic_DNA"/>
</dbReference>
<evidence type="ECO:0000313" key="2">
    <source>
        <dbReference type="Proteomes" id="UP000054477"/>
    </source>
</evidence>